<evidence type="ECO:0000313" key="2">
    <source>
        <dbReference type="Proteomes" id="UP000662783"/>
    </source>
</evidence>
<dbReference type="RefSeq" id="WP_205720974.1">
    <property type="nucleotide sequence ID" value="NZ_CP070608.1"/>
</dbReference>
<accession>A0A974WFC7</accession>
<protein>
    <submittedName>
        <fullName evidence="1">Uncharacterized protein</fullName>
    </submittedName>
</protein>
<name>A0A974WFC7_9BACT</name>
<keyword evidence="2" id="KW-1185">Reference proteome</keyword>
<proteinExistence type="predicted"/>
<dbReference type="Proteomes" id="UP000662783">
    <property type="component" value="Chromosome"/>
</dbReference>
<gene>
    <name evidence="1" type="ORF">JR347_12710</name>
</gene>
<dbReference type="EMBL" id="CP070608">
    <property type="protein sequence ID" value="QSE96458.1"/>
    <property type="molecule type" value="Genomic_DNA"/>
</dbReference>
<reference evidence="1" key="1">
    <citation type="submission" date="2021-02" db="EMBL/GenBank/DDBJ databases">
        <title>Fulvivirga sp. S481 isolated from sea water.</title>
        <authorList>
            <person name="Bae S.S."/>
            <person name="Baek K."/>
        </authorList>
    </citation>
    <scope>NUCLEOTIDE SEQUENCE</scope>
    <source>
        <strain evidence="1">S481</strain>
    </source>
</reference>
<organism evidence="1 2">
    <name type="scientific">Fulvivirga lutea</name>
    <dbReference type="NCBI Taxonomy" id="2810512"/>
    <lineage>
        <taxon>Bacteria</taxon>
        <taxon>Pseudomonadati</taxon>
        <taxon>Bacteroidota</taxon>
        <taxon>Cytophagia</taxon>
        <taxon>Cytophagales</taxon>
        <taxon>Fulvivirgaceae</taxon>
        <taxon>Fulvivirga</taxon>
    </lineage>
</organism>
<evidence type="ECO:0000313" key="1">
    <source>
        <dbReference type="EMBL" id="QSE96458.1"/>
    </source>
</evidence>
<dbReference type="KEGG" id="fuv:JR347_12710"/>
<dbReference type="AlphaFoldDB" id="A0A974WFC7"/>
<sequence length="98" mass="10990">MEKKYRVIILAKTISALLTRLVNNLEQFTGEGYSIYKELDNVDLNTYDILLVGGGITNEEIDMLRDRISAEKLSIKLIEHYGGGSGLLPQELYAAINK</sequence>